<evidence type="ECO:0000256" key="1">
    <source>
        <dbReference type="SAM" id="MobiDB-lite"/>
    </source>
</evidence>
<dbReference type="EMBL" id="FN654561">
    <property type="protein sequence ID" value="CBY34928.1"/>
    <property type="molecule type" value="Genomic_DNA"/>
</dbReference>
<feature type="compositionally biased region" description="Polar residues" evidence="1">
    <location>
        <begin position="60"/>
        <end position="72"/>
    </location>
</feature>
<gene>
    <name evidence="2" type="ORF">GSOID_T00024967001</name>
</gene>
<name>E4YHF4_OIKDI</name>
<feature type="compositionally biased region" description="Low complexity" evidence="1">
    <location>
        <begin position="1"/>
        <end position="13"/>
    </location>
</feature>
<feature type="compositionally biased region" description="Basic residues" evidence="1">
    <location>
        <begin position="90"/>
        <end position="100"/>
    </location>
</feature>
<reference evidence="2" key="1">
    <citation type="journal article" date="2010" name="Science">
        <title>Plasticity of animal genome architecture unmasked by rapid evolution of a pelagic tunicate.</title>
        <authorList>
            <person name="Denoeud F."/>
            <person name="Henriet S."/>
            <person name="Mungpakdee S."/>
            <person name="Aury J.M."/>
            <person name="Da Silva C."/>
            <person name="Brinkmann H."/>
            <person name="Mikhaleva J."/>
            <person name="Olsen L.C."/>
            <person name="Jubin C."/>
            <person name="Canestro C."/>
            <person name="Bouquet J.M."/>
            <person name="Danks G."/>
            <person name="Poulain J."/>
            <person name="Campsteijn C."/>
            <person name="Adamski M."/>
            <person name="Cross I."/>
            <person name="Yadetie F."/>
            <person name="Muffato M."/>
            <person name="Louis A."/>
            <person name="Butcher S."/>
            <person name="Tsagkogeorga G."/>
            <person name="Konrad A."/>
            <person name="Singh S."/>
            <person name="Jensen M.F."/>
            <person name="Cong E.H."/>
            <person name="Eikeseth-Otteraa H."/>
            <person name="Noel B."/>
            <person name="Anthouard V."/>
            <person name="Porcel B.M."/>
            <person name="Kachouri-Lafond R."/>
            <person name="Nishino A."/>
            <person name="Ugolini M."/>
            <person name="Chourrout P."/>
            <person name="Nishida H."/>
            <person name="Aasland R."/>
            <person name="Huzurbazar S."/>
            <person name="Westhof E."/>
            <person name="Delsuc F."/>
            <person name="Lehrach H."/>
            <person name="Reinhardt R."/>
            <person name="Weissenbach J."/>
            <person name="Roy S.W."/>
            <person name="Artiguenave F."/>
            <person name="Postlethwait J.H."/>
            <person name="Manak J.R."/>
            <person name="Thompson E.M."/>
            <person name="Jaillon O."/>
            <person name="Du Pasquier L."/>
            <person name="Boudinot P."/>
            <person name="Liberles D.A."/>
            <person name="Volff J.N."/>
            <person name="Philippe H."/>
            <person name="Lenhard B."/>
            <person name="Roest Crollius H."/>
            <person name="Wincker P."/>
            <person name="Chourrout D."/>
        </authorList>
    </citation>
    <scope>NUCLEOTIDE SEQUENCE [LARGE SCALE GENOMIC DNA]</scope>
</reference>
<feature type="region of interest" description="Disordered" evidence="1">
    <location>
        <begin position="1"/>
        <end position="42"/>
    </location>
</feature>
<dbReference type="AlphaFoldDB" id="E4YHF4"/>
<feature type="region of interest" description="Disordered" evidence="1">
    <location>
        <begin position="60"/>
        <end position="100"/>
    </location>
</feature>
<accession>E4YHF4</accession>
<protein>
    <submittedName>
        <fullName evidence="2">Uncharacterized protein</fullName>
    </submittedName>
</protein>
<sequence length="387" mass="44353">MTRSRNSSTSSLRSRVRPNPSTRQLRSSEQQRARNTSSGNLLQSIVTTRDQEFNQLTKTPSLVTESGSSSNLPVVPNQQQQQEQRCSQPSKRRKREKKKKNWSNYFERILTLAKKRKSMFLHCPINIIGGQRFTLCVVDWSAVTYRLDSCFDNGDLFSVYDAANDTPMIDVNWLDAYPQCQRDVAALSMLEFYMSVCDVKYLPSCLFSGDIQDRSCKIVAFGCRNVVERCSPYDNDDDDNKSVTADIEYSLGIDMTDEILKVCMSLCDESYNALKSSPAFVCSEREITSTNLSESRLLDYVHTCAAIVDTLSSHVEMSYAEQDLFIPDHFKTKQQQQQPQMMTNDEHLPSIQMWFRSLDRCIYRLKLLRDDSENTQIAFLSGMAVLF</sequence>
<organism evidence="2">
    <name type="scientific">Oikopleura dioica</name>
    <name type="common">Tunicate</name>
    <dbReference type="NCBI Taxonomy" id="34765"/>
    <lineage>
        <taxon>Eukaryota</taxon>
        <taxon>Metazoa</taxon>
        <taxon>Chordata</taxon>
        <taxon>Tunicata</taxon>
        <taxon>Appendicularia</taxon>
        <taxon>Copelata</taxon>
        <taxon>Oikopleuridae</taxon>
        <taxon>Oikopleura</taxon>
    </lineage>
</organism>
<proteinExistence type="predicted"/>
<evidence type="ECO:0000313" key="2">
    <source>
        <dbReference type="EMBL" id="CBY34928.1"/>
    </source>
</evidence>
<feature type="compositionally biased region" description="Polar residues" evidence="1">
    <location>
        <begin position="19"/>
        <end position="42"/>
    </location>
</feature>
<dbReference type="Proteomes" id="UP000011014">
    <property type="component" value="Unassembled WGS sequence"/>
</dbReference>